<proteinExistence type="predicted"/>
<keyword evidence="4" id="KW-0808">Transferase</keyword>
<dbReference type="EMBL" id="JBHSQB010000003">
    <property type="protein sequence ID" value="MFC6095350.1"/>
    <property type="molecule type" value="Genomic_DNA"/>
</dbReference>
<dbReference type="PANTHER" id="PTHR41523:SF8">
    <property type="entry name" value="ETHYLENE RESPONSE SENSOR PROTEIN"/>
    <property type="match status" value="1"/>
</dbReference>
<dbReference type="InterPro" id="IPR036890">
    <property type="entry name" value="HATPase_C_sf"/>
</dbReference>
<dbReference type="SMART" id="SM00028">
    <property type="entry name" value="TPR"/>
    <property type="match status" value="2"/>
</dbReference>
<name>A0ABW1PIB8_9FLAO</name>
<accession>A0ABW1PIB8</accession>
<dbReference type="InterPro" id="IPR011990">
    <property type="entry name" value="TPR-like_helical_dom_sf"/>
</dbReference>
<organism evidence="12 13">
    <name type="scientific">Flavobacterium qiangtangense</name>
    <dbReference type="NCBI Taxonomy" id="1442595"/>
    <lineage>
        <taxon>Bacteria</taxon>
        <taxon>Pseudomonadati</taxon>
        <taxon>Bacteroidota</taxon>
        <taxon>Flavobacteriia</taxon>
        <taxon>Flavobacteriales</taxon>
        <taxon>Flavobacteriaceae</taxon>
        <taxon>Flavobacterium</taxon>
    </lineage>
</organism>
<dbReference type="EC" id="2.7.13.3" evidence="2"/>
<comment type="caution">
    <text evidence="12">The sequence shown here is derived from an EMBL/GenBank/DDBJ whole genome shotgun (WGS) entry which is preliminary data.</text>
</comment>
<evidence type="ECO:0000259" key="11">
    <source>
        <dbReference type="SMART" id="SM00387"/>
    </source>
</evidence>
<keyword evidence="10" id="KW-0812">Transmembrane</keyword>
<dbReference type="Proteomes" id="UP001596287">
    <property type="component" value="Unassembled WGS sequence"/>
</dbReference>
<evidence type="ECO:0000256" key="3">
    <source>
        <dbReference type="ARBA" id="ARBA00022553"/>
    </source>
</evidence>
<evidence type="ECO:0000256" key="9">
    <source>
        <dbReference type="SAM" id="Coils"/>
    </source>
</evidence>
<feature type="repeat" description="TPR" evidence="8">
    <location>
        <begin position="199"/>
        <end position="232"/>
    </location>
</feature>
<dbReference type="Pfam" id="PF13424">
    <property type="entry name" value="TPR_12"/>
    <property type="match status" value="1"/>
</dbReference>
<keyword evidence="10" id="KW-1133">Transmembrane helix</keyword>
<evidence type="ECO:0000313" key="13">
    <source>
        <dbReference type="Proteomes" id="UP001596287"/>
    </source>
</evidence>
<feature type="transmembrane region" description="Helical" evidence="10">
    <location>
        <begin position="436"/>
        <end position="456"/>
    </location>
</feature>
<dbReference type="Pfam" id="PF07568">
    <property type="entry name" value="HisKA_2"/>
    <property type="match status" value="1"/>
</dbReference>
<reference evidence="13" key="1">
    <citation type="journal article" date="2019" name="Int. J. Syst. Evol. Microbiol.">
        <title>The Global Catalogue of Microorganisms (GCM) 10K type strain sequencing project: providing services to taxonomists for standard genome sequencing and annotation.</title>
        <authorList>
            <consortium name="The Broad Institute Genomics Platform"/>
            <consortium name="The Broad Institute Genome Sequencing Center for Infectious Disease"/>
            <person name="Wu L."/>
            <person name="Ma J."/>
        </authorList>
    </citation>
    <scope>NUCLEOTIDE SEQUENCE [LARGE SCALE GENOMIC DNA]</scope>
    <source>
        <strain evidence="13">CCUG 49679</strain>
    </source>
</reference>
<dbReference type="Gene3D" id="3.30.565.10">
    <property type="entry name" value="Histidine kinase-like ATPase, C-terminal domain"/>
    <property type="match status" value="1"/>
</dbReference>
<dbReference type="InterPro" id="IPR003594">
    <property type="entry name" value="HATPase_dom"/>
</dbReference>
<evidence type="ECO:0000256" key="8">
    <source>
        <dbReference type="PROSITE-ProRule" id="PRU00339"/>
    </source>
</evidence>
<dbReference type="SUPFAM" id="SSF55874">
    <property type="entry name" value="ATPase domain of HSP90 chaperone/DNA topoisomerase II/histidine kinase"/>
    <property type="match status" value="1"/>
</dbReference>
<evidence type="ECO:0000256" key="1">
    <source>
        <dbReference type="ARBA" id="ARBA00000085"/>
    </source>
</evidence>
<keyword evidence="3" id="KW-0597">Phosphoprotein</keyword>
<protein>
    <recommendedName>
        <fullName evidence="2">histidine kinase</fullName>
        <ecNumber evidence="2">2.7.13.3</ecNumber>
    </recommendedName>
</protein>
<sequence>MSAYYLTKTGESKADLDSASVLNFQGKQLSNQEKYKIGVAKSMLLDAKIDKEKGKREVSLSKTKEAIAYAEKNNLTEQKGDGYDEFSNYYDNSNVDEKIRLKEKALAFYKQSNSKKRQADVLKDLGELYGLTENTNKSLLNLKESLETYKSINYKQLQSVYNLLSEAEIQKSDYEKALKYGLLAEKTALAMNDNSLQLSSIYSNVGMVHYYLRQNNEAEEYWQKAIEIAKKFNDNGYVRTIAANISTMLIRQRKFEEAIKFIKEYKAKYPIADQEFEMRENYILFSTYTIIKQFANAKIYYEKLKNHYGENAEKNNNSLSLLRSFSFYHYQTKQYADFYRTATLLDSFAKKAGNTLIQSENHLVWFKVDSTQGKYLDAIKHYQLYKNLSDTIFKGEKSKQISNLQVAFESEKKDKNIDFLTQQSKLQEVKIANDTFIKYVFIGSIVVLALFVALLYNRSRLKQKTNKKLEIKRQQIDEQNEQLKKLLTEKEWLLKEIHHRVKNNLQIVISLLNTQSAYLDNEDALMAIQNSQHRMHAMSLIHQKLYQSNNLASIDMSWYIYELVNYMKECFGTEKKINFNLETEKVSLDVAQAVPLGLIINEAVNNTIKYAFPNGNKGNVLVSLKNIGENKYELIISDNGIGLSTNFNIEETDSLGMNLMRGLSDQLDGSFDLRNENGLTIQITFIKNMEFEASAENPTTL</sequence>
<dbReference type="PROSITE" id="PS50005">
    <property type="entry name" value="TPR"/>
    <property type="match status" value="1"/>
</dbReference>
<comment type="catalytic activity">
    <reaction evidence="1">
        <text>ATP + protein L-histidine = ADP + protein N-phospho-L-histidine.</text>
        <dbReference type="EC" id="2.7.13.3"/>
    </reaction>
</comment>
<feature type="coiled-coil region" evidence="9">
    <location>
        <begin position="462"/>
        <end position="496"/>
    </location>
</feature>
<feature type="domain" description="Histidine kinase/HSP90-like ATPase" evidence="11">
    <location>
        <begin position="591"/>
        <end position="689"/>
    </location>
</feature>
<dbReference type="SUPFAM" id="SSF48452">
    <property type="entry name" value="TPR-like"/>
    <property type="match status" value="2"/>
</dbReference>
<keyword evidence="5" id="KW-0547">Nucleotide-binding</keyword>
<evidence type="ECO:0000313" key="12">
    <source>
        <dbReference type="EMBL" id="MFC6095350.1"/>
    </source>
</evidence>
<evidence type="ECO:0000256" key="5">
    <source>
        <dbReference type="ARBA" id="ARBA00022741"/>
    </source>
</evidence>
<dbReference type="Gene3D" id="3.30.450.20">
    <property type="entry name" value="PAS domain"/>
    <property type="match status" value="1"/>
</dbReference>
<evidence type="ECO:0000256" key="7">
    <source>
        <dbReference type="ARBA" id="ARBA00022840"/>
    </source>
</evidence>
<dbReference type="SMART" id="SM00387">
    <property type="entry name" value="HATPase_c"/>
    <property type="match status" value="1"/>
</dbReference>
<dbReference type="RefSeq" id="WP_379789967.1">
    <property type="nucleotide sequence ID" value="NZ_JBHSQB010000003.1"/>
</dbReference>
<keyword evidence="6 12" id="KW-0418">Kinase</keyword>
<evidence type="ECO:0000256" key="6">
    <source>
        <dbReference type="ARBA" id="ARBA00022777"/>
    </source>
</evidence>
<keyword evidence="7" id="KW-0067">ATP-binding</keyword>
<dbReference type="PANTHER" id="PTHR41523">
    <property type="entry name" value="TWO-COMPONENT SYSTEM SENSOR PROTEIN"/>
    <property type="match status" value="1"/>
</dbReference>
<evidence type="ECO:0000256" key="4">
    <source>
        <dbReference type="ARBA" id="ARBA00022679"/>
    </source>
</evidence>
<dbReference type="Pfam" id="PF02518">
    <property type="entry name" value="HATPase_c"/>
    <property type="match status" value="1"/>
</dbReference>
<dbReference type="GO" id="GO:0016301">
    <property type="term" value="F:kinase activity"/>
    <property type="evidence" value="ECO:0007669"/>
    <property type="project" value="UniProtKB-KW"/>
</dbReference>
<keyword evidence="10" id="KW-0472">Membrane</keyword>
<dbReference type="InterPro" id="IPR019734">
    <property type="entry name" value="TPR_rpt"/>
</dbReference>
<keyword evidence="8" id="KW-0802">TPR repeat</keyword>
<gene>
    <name evidence="12" type="ORF">ACFPVY_01725</name>
</gene>
<dbReference type="Gene3D" id="1.25.40.10">
    <property type="entry name" value="Tetratricopeptide repeat domain"/>
    <property type="match status" value="2"/>
</dbReference>
<keyword evidence="13" id="KW-1185">Reference proteome</keyword>
<keyword evidence="9" id="KW-0175">Coiled coil</keyword>
<evidence type="ECO:0000256" key="2">
    <source>
        <dbReference type="ARBA" id="ARBA00012438"/>
    </source>
</evidence>
<evidence type="ECO:0000256" key="10">
    <source>
        <dbReference type="SAM" id="Phobius"/>
    </source>
</evidence>
<dbReference type="InterPro" id="IPR011495">
    <property type="entry name" value="Sig_transdc_His_kin_sub2_dim/P"/>
</dbReference>